<keyword evidence="4 8" id="KW-0762">Sugar transport</keyword>
<dbReference type="Pfam" id="PF02378">
    <property type="entry name" value="PTS_EIIC"/>
    <property type="match status" value="1"/>
</dbReference>
<evidence type="ECO:0000313" key="11">
    <source>
        <dbReference type="EMBL" id="CEO32007.1"/>
    </source>
</evidence>
<feature type="transmembrane region" description="Helical" evidence="9">
    <location>
        <begin position="32"/>
        <end position="51"/>
    </location>
</feature>
<feature type="transmembrane region" description="Helical" evidence="9">
    <location>
        <begin position="407"/>
        <end position="424"/>
    </location>
</feature>
<dbReference type="InterPro" id="IPR004501">
    <property type="entry name" value="PTS_EIIC_3"/>
</dbReference>
<dbReference type="PANTHER" id="PTHR33989">
    <property type="match status" value="1"/>
</dbReference>
<evidence type="ECO:0000259" key="10">
    <source>
        <dbReference type="PROSITE" id="PS51105"/>
    </source>
</evidence>
<proteinExistence type="predicted"/>
<comment type="caution">
    <text evidence="11">The sequence shown here is derived from an EMBL/GenBank/DDBJ whole genome shotgun (WGS) entry which is preliminary data.</text>
</comment>
<feature type="transmembrane region" description="Helical" evidence="9">
    <location>
        <begin position="75"/>
        <end position="96"/>
    </location>
</feature>
<dbReference type="NCBIfam" id="TIGR00410">
    <property type="entry name" value="lacE"/>
    <property type="match status" value="1"/>
</dbReference>
<evidence type="ECO:0000256" key="7">
    <source>
        <dbReference type="ARBA" id="ARBA00023136"/>
    </source>
</evidence>
<feature type="transmembrane region" description="Helical" evidence="9">
    <location>
        <begin position="142"/>
        <end position="166"/>
    </location>
</feature>
<dbReference type="PIRSF" id="PIRSF006351">
    <property type="entry name" value="PTS_EIIC-Cellobiose"/>
    <property type="match status" value="1"/>
</dbReference>
<evidence type="ECO:0000256" key="9">
    <source>
        <dbReference type="SAM" id="Phobius"/>
    </source>
</evidence>
<keyword evidence="6 9" id="KW-1133">Transmembrane helix</keyword>
<dbReference type="InterPro" id="IPR051088">
    <property type="entry name" value="PTS_Sugar-EIIC/EIIB"/>
</dbReference>
<comment type="subcellular location">
    <subcellularLocation>
        <location evidence="1">Cell membrane</location>
        <topology evidence="1">Multi-pass membrane protein</topology>
    </subcellularLocation>
</comment>
<evidence type="ECO:0000256" key="6">
    <source>
        <dbReference type="ARBA" id="ARBA00022989"/>
    </source>
</evidence>
<reference evidence="12" key="1">
    <citation type="submission" date="2015-01" db="EMBL/GenBank/DDBJ databases">
        <authorList>
            <person name="Aslett A.Martin."/>
            <person name="De Silva Nishadi"/>
        </authorList>
    </citation>
    <scope>NUCLEOTIDE SEQUENCE [LARGE SCALE GENOMIC DNA]</scope>
    <source>
        <strain evidence="12">UMC4404</strain>
    </source>
</reference>
<sequence>MGAIMKFMDKYIIPVAGKLGAQRHLVAVRDGFVAMIPITMIGAVATLVNNLPVEAYKNFMAKIFGENWTMLGADLWWGSIATMAVFLVVSIAYNLAKSYDEDGLQAGLIALAIFFVMAPQVADIKNEAGKIISSGWGFIPSGYISNSALFSAIVIGLLSTEVFVRLSKIKKMTIKMPDGVPPAVAKSFAKLIPGMLTIAIFGIIGVLIKKFTGGLFLNDLLNTYLAAPLKGMADSLGSTMLVTFFIHLLWTVGLHGANIAMPVTETLLLDLGAENAALAQAGATQGYHIFAGSFLDAFVYLGGSGMILGLIIALIIAGRRRKDMIALGLAPSCFNISEPVIFGLPIVLNPIYMIPFVLAPVICSGVAYMAIKIGWVMPVIMPKIPWVTPPILGGIMATGHWSGGVLAMVNLLISILIYIPFVIASEKIEQRKGTLTPVESNDDDDFSFDDLEL</sequence>
<keyword evidence="5 9" id="KW-0812">Transmembrane</keyword>
<keyword evidence="7 8" id="KW-0472">Membrane</keyword>
<name>A0A9P1L261_PARSO</name>
<dbReference type="PROSITE" id="PS51105">
    <property type="entry name" value="PTS_EIIC_TYPE_3"/>
    <property type="match status" value="1"/>
</dbReference>
<dbReference type="GO" id="GO:0009401">
    <property type="term" value="P:phosphoenolpyruvate-dependent sugar phosphotransferase system"/>
    <property type="evidence" value="ECO:0007669"/>
    <property type="project" value="InterPro"/>
</dbReference>
<evidence type="ECO:0000256" key="3">
    <source>
        <dbReference type="ARBA" id="ARBA00022475"/>
    </source>
</evidence>
<keyword evidence="2 8" id="KW-0813">Transport</keyword>
<evidence type="ECO:0000313" key="12">
    <source>
        <dbReference type="Proteomes" id="UP000049685"/>
    </source>
</evidence>
<feature type="transmembrane region" description="Helical" evidence="9">
    <location>
        <begin position="297"/>
        <end position="317"/>
    </location>
</feature>
<dbReference type="PANTHER" id="PTHR33989:SF4">
    <property type="entry name" value="PTS SYSTEM N,N'-DIACETYLCHITOBIOSE-SPECIFIC EIIC COMPONENT"/>
    <property type="match status" value="1"/>
</dbReference>
<feature type="transmembrane region" description="Helical" evidence="9">
    <location>
        <begin position="187"/>
        <end position="208"/>
    </location>
</feature>
<accession>A0A9P1L261</accession>
<gene>
    <name evidence="11" type="primary">celB</name>
    <name evidence="11" type="ORF">UMC4404_32541</name>
</gene>
<evidence type="ECO:0000256" key="5">
    <source>
        <dbReference type="ARBA" id="ARBA00022692"/>
    </source>
</evidence>
<dbReference type="GO" id="GO:0005886">
    <property type="term" value="C:plasma membrane"/>
    <property type="evidence" value="ECO:0007669"/>
    <property type="project" value="UniProtKB-SubCell"/>
</dbReference>
<organism evidence="11 12">
    <name type="scientific">Paraclostridium sordellii</name>
    <name type="common">Clostridium sordellii</name>
    <dbReference type="NCBI Taxonomy" id="1505"/>
    <lineage>
        <taxon>Bacteria</taxon>
        <taxon>Bacillati</taxon>
        <taxon>Bacillota</taxon>
        <taxon>Clostridia</taxon>
        <taxon>Peptostreptococcales</taxon>
        <taxon>Peptostreptococcaceae</taxon>
        <taxon>Paraclostridium</taxon>
    </lineage>
</organism>
<evidence type="ECO:0000256" key="2">
    <source>
        <dbReference type="ARBA" id="ARBA00022448"/>
    </source>
</evidence>
<dbReference type="GO" id="GO:1902815">
    <property type="term" value="P:N,N'-diacetylchitobiose import"/>
    <property type="evidence" value="ECO:0007669"/>
    <property type="project" value="TreeGrafter"/>
</dbReference>
<dbReference type="Proteomes" id="UP000049685">
    <property type="component" value="Unassembled WGS sequence"/>
</dbReference>
<evidence type="ECO:0000256" key="8">
    <source>
        <dbReference type="PIRNR" id="PIRNR006351"/>
    </source>
</evidence>
<feature type="transmembrane region" description="Helical" evidence="9">
    <location>
        <begin position="103"/>
        <end position="122"/>
    </location>
</feature>
<protein>
    <recommendedName>
        <fullName evidence="8">Permease IIC component</fullName>
    </recommendedName>
</protein>
<comment type="function">
    <text evidence="8">The phosphoenolpyruvate-dependent sugar phosphotransferase system (PTS), a major carbohydrate active -transport system, catalyzes the phosphorylation of incoming sugar substrates concomitant with their translocation across the cell membrane.</text>
</comment>
<dbReference type="AlphaFoldDB" id="A0A9P1L261"/>
<feature type="domain" description="PTS EIIC type-3" evidence="10">
    <location>
        <begin position="8"/>
        <end position="421"/>
    </location>
</feature>
<dbReference type="InterPro" id="IPR004796">
    <property type="entry name" value="PTS_IIC_cello"/>
</dbReference>
<evidence type="ECO:0000256" key="1">
    <source>
        <dbReference type="ARBA" id="ARBA00004651"/>
    </source>
</evidence>
<dbReference type="GO" id="GO:0008982">
    <property type="term" value="F:protein-N(PI)-phosphohistidine-sugar phosphotransferase activity"/>
    <property type="evidence" value="ECO:0007669"/>
    <property type="project" value="UniProtKB-UniRule"/>
</dbReference>
<dbReference type="InterPro" id="IPR003352">
    <property type="entry name" value="PTS_EIIC"/>
</dbReference>
<evidence type="ECO:0000256" key="4">
    <source>
        <dbReference type="ARBA" id="ARBA00022597"/>
    </source>
</evidence>
<dbReference type="RefSeq" id="WP_077066354.1">
    <property type="nucleotide sequence ID" value="NZ_CDNY01000002.1"/>
</dbReference>
<keyword evidence="3 8" id="KW-1003">Cell membrane</keyword>
<dbReference type="EMBL" id="CDNY01000002">
    <property type="protein sequence ID" value="CEO32007.1"/>
    <property type="molecule type" value="Genomic_DNA"/>
</dbReference>